<reference evidence="1 2" key="1">
    <citation type="journal article" date="2009" name="Stand. Genomic Sci.">
        <title>Complete genome sequence of Pedobacter heparinus type strain (HIM 762-3).</title>
        <authorList>
            <person name="Han C."/>
            <person name="Spring S."/>
            <person name="Lapidus A."/>
            <person name="Del Rio T.G."/>
            <person name="Tice H."/>
            <person name="Copeland A."/>
            <person name="Cheng J.F."/>
            <person name="Lucas S."/>
            <person name="Chen F."/>
            <person name="Nolan M."/>
            <person name="Bruce D."/>
            <person name="Goodwin L."/>
            <person name="Pitluck S."/>
            <person name="Ivanova N."/>
            <person name="Mavromatis K."/>
            <person name="Mikhailova N."/>
            <person name="Pati A."/>
            <person name="Chen A."/>
            <person name="Palaniappan K."/>
            <person name="Land M."/>
            <person name="Hauser L."/>
            <person name="Chang Y.J."/>
            <person name="Jeffries C.C."/>
            <person name="Saunders E."/>
            <person name="Chertkov O."/>
            <person name="Brettin T."/>
            <person name="Goker M."/>
            <person name="Rohde M."/>
            <person name="Bristow J."/>
            <person name="Eisen J.A."/>
            <person name="Markowitz V."/>
            <person name="Hugenholtz P."/>
            <person name="Kyrpides N.C."/>
            <person name="Klenk H.P."/>
            <person name="Detter J.C."/>
        </authorList>
    </citation>
    <scope>NUCLEOTIDE SEQUENCE [LARGE SCALE GENOMIC DNA]</scope>
    <source>
        <strain evidence="2">ATCC 13125 / DSM 2366 / CIP 104194 / JCM 7457 / NBRC 12017 / NCIMB 9290 / NRRL B-14731 / HIM 762-3</strain>
    </source>
</reference>
<keyword evidence="2" id="KW-1185">Reference proteome</keyword>
<dbReference type="EMBL" id="CP001681">
    <property type="protein sequence ID" value="ACU04876.1"/>
    <property type="molecule type" value="Genomic_DNA"/>
</dbReference>
<dbReference type="eggNOG" id="ENOG5032YCF">
    <property type="taxonomic scope" value="Bacteria"/>
</dbReference>
<dbReference type="Gene3D" id="1.10.1660.10">
    <property type="match status" value="1"/>
</dbReference>
<dbReference type="STRING" id="485917.Phep_2675"/>
<evidence type="ECO:0008006" key="3">
    <source>
        <dbReference type="Google" id="ProtNLM"/>
    </source>
</evidence>
<gene>
    <name evidence="1" type="ordered locus">Phep_2675</name>
</gene>
<dbReference type="OrthoDB" id="1494789at2"/>
<evidence type="ECO:0000313" key="1">
    <source>
        <dbReference type="EMBL" id="ACU04876.1"/>
    </source>
</evidence>
<protein>
    <recommendedName>
        <fullName evidence="3">MerR family transcriptional regulator</fullName>
    </recommendedName>
</protein>
<name>C6Y0U9_PEDHD</name>
<evidence type="ECO:0000313" key="2">
    <source>
        <dbReference type="Proteomes" id="UP000000852"/>
    </source>
</evidence>
<accession>C6Y0U9</accession>
<dbReference type="Pfam" id="PF13591">
    <property type="entry name" value="MerR_2"/>
    <property type="match status" value="1"/>
</dbReference>
<dbReference type="HOGENOM" id="CLU_144710_4_0_10"/>
<organism evidence="1 2">
    <name type="scientific">Pedobacter heparinus (strain ATCC 13125 / DSM 2366 / CIP 104194 / JCM 7457 / NBRC 12017 / NCIMB 9290 / NRRL B-14731 / HIM 762-3)</name>
    <dbReference type="NCBI Taxonomy" id="485917"/>
    <lineage>
        <taxon>Bacteria</taxon>
        <taxon>Pseudomonadati</taxon>
        <taxon>Bacteroidota</taxon>
        <taxon>Sphingobacteriia</taxon>
        <taxon>Sphingobacteriales</taxon>
        <taxon>Sphingobacteriaceae</taxon>
        <taxon>Pedobacter</taxon>
    </lineage>
</organism>
<dbReference type="AlphaFoldDB" id="C6Y0U9"/>
<dbReference type="RefSeq" id="WP_015808487.1">
    <property type="nucleotide sequence ID" value="NC_013061.1"/>
</dbReference>
<dbReference type="KEGG" id="phe:Phep_2675"/>
<dbReference type="Proteomes" id="UP000000852">
    <property type="component" value="Chromosome"/>
</dbReference>
<proteinExistence type="predicted"/>
<sequence length="96" mass="11455">METEFITITDYCINYNIEPTFINLLEESGIITLTIINTEKYISLTQLNELEKYVHFHYDLQINIEGIDAIRHLLQKVSQMQEEIRDLKKQLRLHES</sequence>